<proteinExistence type="predicted"/>
<evidence type="ECO:0000313" key="2">
    <source>
        <dbReference type="Proteomes" id="UP001575181"/>
    </source>
</evidence>
<evidence type="ECO:0000313" key="1">
    <source>
        <dbReference type="EMBL" id="MFA9459716.1"/>
    </source>
</evidence>
<gene>
    <name evidence="1" type="ORF">ACERLL_02615</name>
</gene>
<protein>
    <submittedName>
        <fullName evidence="1">Uncharacterized protein</fullName>
    </submittedName>
</protein>
<sequence>MDGQIRIGQQGRFAVEREDGLFVWMEVLERQELQSGDVLRGCFDSPCGELLLNRTRGTKLLAFIRGVGPRMLADRFVREASADIS</sequence>
<dbReference type="Proteomes" id="UP001575181">
    <property type="component" value="Unassembled WGS sequence"/>
</dbReference>
<accession>A0ABV4TT21</accession>
<comment type="caution">
    <text evidence="1">The sequence shown here is derived from an EMBL/GenBank/DDBJ whole genome shotgun (WGS) entry which is preliminary data.</text>
</comment>
<organism evidence="1 2">
    <name type="scientific">Thiohalorhabdus methylotrophus</name>
    <dbReference type="NCBI Taxonomy" id="3242694"/>
    <lineage>
        <taxon>Bacteria</taxon>
        <taxon>Pseudomonadati</taxon>
        <taxon>Pseudomonadota</taxon>
        <taxon>Gammaproteobacteria</taxon>
        <taxon>Thiohalorhabdales</taxon>
        <taxon>Thiohalorhabdaceae</taxon>
        <taxon>Thiohalorhabdus</taxon>
    </lineage>
</organism>
<dbReference type="EMBL" id="JBGUAW010000002">
    <property type="protein sequence ID" value="MFA9459716.1"/>
    <property type="molecule type" value="Genomic_DNA"/>
</dbReference>
<dbReference type="RefSeq" id="WP_373654504.1">
    <property type="nucleotide sequence ID" value="NZ_JBGUAW010000002.1"/>
</dbReference>
<name>A0ABV4TT21_9GAMM</name>
<reference evidence="1 2" key="1">
    <citation type="submission" date="2024-08" db="EMBL/GenBank/DDBJ databases">
        <title>Whole-genome sequencing of halo(alkali)philic microorganisms from hypersaline lakes.</title>
        <authorList>
            <person name="Sorokin D.Y."/>
            <person name="Merkel A.Y."/>
            <person name="Messina E."/>
            <person name="Yakimov M."/>
        </authorList>
    </citation>
    <scope>NUCLEOTIDE SEQUENCE [LARGE SCALE GENOMIC DNA]</scope>
    <source>
        <strain evidence="1 2">Cl-TMA</strain>
    </source>
</reference>
<keyword evidence="2" id="KW-1185">Reference proteome</keyword>